<evidence type="ECO:0000259" key="3">
    <source>
        <dbReference type="PROSITE" id="PS50110"/>
    </source>
</evidence>
<dbReference type="Proteomes" id="UP000042527">
    <property type="component" value="Unassembled WGS sequence"/>
</dbReference>
<protein>
    <submittedName>
        <fullName evidence="4">Response regulator receiver domain protein</fullName>
    </submittedName>
</protein>
<reference evidence="5" key="1">
    <citation type="submission" date="2015-01" db="EMBL/GenBank/DDBJ databases">
        <authorList>
            <person name="Manzoor Shahid"/>
            <person name="Zubair Saima"/>
        </authorList>
    </citation>
    <scope>NUCLEOTIDE SEQUENCE [LARGE SCALE GENOMIC DNA]</scope>
    <source>
        <strain evidence="5">V1</strain>
    </source>
</reference>
<sequence length="200" mass="22641">MNKKTQRRKIQMFSALEVADMCGVVNQTAINWIRNGYLKAFNTPGGQYRVYKEDFLDFIKERGMKIPEGLLDEEDVPHWNSLIIIDDDKGLNDGIAAYLRKHIPSLTLYQSFDGFDAGAQLVQHKVGLILLDLDLPGVGGKQICAKIKSEPSFGDPYVMVITALDDEDIEEEMLSIGADKFFRKPLDFKDILNEINNLIE</sequence>
<dbReference type="SUPFAM" id="SSF46955">
    <property type="entry name" value="Putative DNA-binding domain"/>
    <property type="match status" value="1"/>
</dbReference>
<accession>A0A0B7GVD0</accession>
<dbReference type="InterPro" id="IPR001789">
    <property type="entry name" value="Sig_transdc_resp-reg_receiver"/>
</dbReference>
<proteinExistence type="predicted"/>
<dbReference type="PANTHER" id="PTHR44591">
    <property type="entry name" value="STRESS RESPONSE REGULATOR PROTEIN 1"/>
    <property type="match status" value="1"/>
</dbReference>
<dbReference type="Gene3D" id="3.40.50.2300">
    <property type="match status" value="1"/>
</dbReference>
<dbReference type="Gene3D" id="1.10.1660.10">
    <property type="match status" value="1"/>
</dbReference>
<dbReference type="InterPro" id="IPR011006">
    <property type="entry name" value="CheY-like_superfamily"/>
</dbReference>
<keyword evidence="5" id="KW-1185">Reference proteome</keyword>
<feature type="modified residue" description="4-aspartylphosphate" evidence="2">
    <location>
        <position position="132"/>
    </location>
</feature>
<evidence type="ECO:0000256" key="1">
    <source>
        <dbReference type="ARBA" id="ARBA00022553"/>
    </source>
</evidence>
<dbReference type="InterPro" id="IPR050595">
    <property type="entry name" value="Bact_response_regulator"/>
</dbReference>
<dbReference type="InterPro" id="IPR009061">
    <property type="entry name" value="DNA-bd_dom_put_sf"/>
</dbReference>
<dbReference type="Pfam" id="PF12728">
    <property type="entry name" value="HTH_17"/>
    <property type="match status" value="1"/>
</dbReference>
<evidence type="ECO:0000256" key="2">
    <source>
        <dbReference type="PROSITE-ProRule" id="PRU00169"/>
    </source>
</evidence>
<dbReference type="AlphaFoldDB" id="A0A0B7GVD0"/>
<keyword evidence="1 2" id="KW-0597">Phosphoprotein</keyword>
<organism evidence="4 5">
    <name type="scientific">Treponema phagedenis</name>
    <dbReference type="NCBI Taxonomy" id="162"/>
    <lineage>
        <taxon>Bacteria</taxon>
        <taxon>Pseudomonadati</taxon>
        <taxon>Spirochaetota</taxon>
        <taxon>Spirochaetia</taxon>
        <taxon>Spirochaetales</taxon>
        <taxon>Treponemataceae</taxon>
        <taxon>Treponema</taxon>
    </lineage>
</organism>
<dbReference type="Pfam" id="PF00072">
    <property type="entry name" value="Response_reg"/>
    <property type="match status" value="1"/>
</dbReference>
<dbReference type="PROSITE" id="PS50110">
    <property type="entry name" value="RESPONSE_REGULATORY"/>
    <property type="match status" value="1"/>
</dbReference>
<evidence type="ECO:0000313" key="5">
    <source>
        <dbReference type="Proteomes" id="UP000042527"/>
    </source>
</evidence>
<dbReference type="PANTHER" id="PTHR44591:SF3">
    <property type="entry name" value="RESPONSE REGULATORY DOMAIN-CONTAINING PROTEIN"/>
    <property type="match status" value="1"/>
</dbReference>
<dbReference type="SUPFAM" id="SSF52172">
    <property type="entry name" value="CheY-like"/>
    <property type="match status" value="1"/>
</dbReference>
<dbReference type="SMART" id="SM00448">
    <property type="entry name" value="REC"/>
    <property type="match status" value="1"/>
</dbReference>
<dbReference type="EMBL" id="CDNC01000001">
    <property type="protein sequence ID" value="CEM60626.1"/>
    <property type="molecule type" value="Genomic_DNA"/>
</dbReference>
<gene>
    <name evidence="4" type="ORF">TPHV1_10294</name>
</gene>
<feature type="domain" description="Response regulatory" evidence="3">
    <location>
        <begin position="81"/>
        <end position="199"/>
    </location>
</feature>
<evidence type="ECO:0000313" key="4">
    <source>
        <dbReference type="EMBL" id="CEM60626.1"/>
    </source>
</evidence>
<name>A0A0B7GVD0_TREPH</name>
<dbReference type="InterPro" id="IPR041657">
    <property type="entry name" value="HTH_17"/>
</dbReference>
<dbReference type="GO" id="GO:0000160">
    <property type="term" value="P:phosphorelay signal transduction system"/>
    <property type="evidence" value="ECO:0007669"/>
    <property type="project" value="InterPro"/>
</dbReference>